<protein>
    <submittedName>
        <fullName evidence="2">Uncharacterized protein</fullName>
    </submittedName>
</protein>
<sequence length="103" mass="11956">MEIEMKDSSMIWAIACMLAMLVNFWTTHRLLDRLQRQHPGTWTLLGSPRLGESNLGPRWLEFAKYIWTLRFREAHDSELNRLGWASLTGEAAALMFFLMSLVA</sequence>
<evidence type="ECO:0000313" key="2">
    <source>
        <dbReference type="EMBL" id="MBC5766496.1"/>
    </source>
</evidence>
<name>A0A923MBJ6_9BURK</name>
<gene>
    <name evidence="2" type="ORF">H8R02_18650</name>
</gene>
<keyword evidence="3" id="KW-1185">Reference proteome</keyword>
<keyword evidence="1" id="KW-0472">Membrane</keyword>
<reference evidence="2" key="1">
    <citation type="submission" date="2020-08" db="EMBL/GenBank/DDBJ databases">
        <title>Ramlibacter sp. GTP1 16S ribosomal RNA gene genome sequencing and assembly.</title>
        <authorList>
            <person name="Kang M."/>
        </authorList>
    </citation>
    <scope>NUCLEOTIDE SEQUENCE</scope>
    <source>
        <strain evidence="2">GTP1</strain>
    </source>
</reference>
<keyword evidence="1" id="KW-1133">Transmembrane helix</keyword>
<evidence type="ECO:0000313" key="3">
    <source>
        <dbReference type="Proteomes" id="UP000596827"/>
    </source>
</evidence>
<feature type="transmembrane region" description="Helical" evidence="1">
    <location>
        <begin position="9"/>
        <end position="26"/>
    </location>
</feature>
<keyword evidence="1" id="KW-0812">Transmembrane</keyword>
<evidence type="ECO:0000256" key="1">
    <source>
        <dbReference type="SAM" id="Phobius"/>
    </source>
</evidence>
<proteinExistence type="predicted"/>
<dbReference type="AlphaFoldDB" id="A0A923MBJ6"/>
<comment type="caution">
    <text evidence="2">The sequence shown here is derived from an EMBL/GenBank/DDBJ whole genome shotgun (WGS) entry which is preliminary data.</text>
</comment>
<accession>A0A923MBJ6</accession>
<dbReference type="EMBL" id="JACORU010000007">
    <property type="protein sequence ID" value="MBC5766496.1"/>
    <property type="molecule type" value="Genomic_DNA"/>
</dbReference>
<dbReference type="Proteomes" id="UP000596827">
    <property type="component" value="Unassembled WGS sequence"/>
</dbReference>
<organism evidence="2 3">
    <name type="scientific">Ramlibacter albus</name>
    <dbReference type="NCBI Taxonomy" id="2079448"/>
    <lineage>
        <taxon>Bacteria</taxon>
        <taxon>Pseudomonadati</taxon>
        <taxon>Pseudomonadota</taxon>
        <taxon>Betaproteobacteria</taxon>
        <taxon>Burkholderiales</taxon>
        <taxon>Comamonadaceae</taxon>
        <taxon>Ramlibacter</taxon>
    </lineage>
</organism>